<evidence type="ECO:0000256" key="2">
    <source>
        <dbReference type="ARBA" id="ARBA00022695"/>
    </source>
</evidence>
<reference evidence="4 5" key="1">
    <citation type="submission" date="2019-11" db="EMBL/GenBank/DDBJ databases">
        <title>Comparative genomics of hydrocarbon-degrading Desulfosarcina strains.</title>
        <authorList>
            <person name="Watanabe M."/>
            <person name="Kojima H."/>
            <person name="Fukui M."/>
        </authorList>
    </citation>
    <scope>NUCLEOTIDE SEQUENCE [LARGE SCALE GENOMIC DNA]</scope>
    <source>
        <strain evidence="4 5">28bB2T</strain>
    </source>
</reference>
<dbReference type="AlphaFoldDB" id="A0A5K7ZDB6"/>
<dbReference type="InterPro" id="IPR050065">
    <property type="entry name" value="GlmU-like"/>
</dbReference>
<evidence type="ECO:0000313" key="4">
    <source>
        <dbReference type="EMBL" id="BBO79982.1"/>
    </source>
</evidence>
<dbReference type="Pfam" id="PF12804">
    <property type="entry name" value="NTP_transf_3"/>
    <property type="match status" value="1"/>
</dbReference>
<evidence type="ECO:0000259" key="3">
    <source>
        <dbReference type="Pfam" id="PF12804"/>
    </source>
</evidence>
<dbReference type="InterPro" id="IPR029044">
    <property type="entry name" value="Nucleotide-diphossugar_trans"/>
</dbReference>
<keyword evidence="1" id="KW-0808">Transferase</keyword>
<gene>
    <name evidence="4" type="ORF">DSCO28_05480</name>
</gene>
<sequence length="272" mass="29819">MTQTDNDRKVASIIMAAGRGSRMKGYDGNKTLLPLVPEASLFEGRQPIILHLFEQLPKGPKALIVNHCKDDVVRLTTGTGAVYIDQLVLNGTGGAILAAAGFVDAAPAEQVVITMGDVPFVNGSSYATLVAGLATNDLMILGFSPADKKQYGVLEIADGQVRKITEWKYWREYPAGRQAELTVCNSGIYAVRREALAHYLPILASRPQIVQKEVDGRLTDIEEFFFTDLIEYMVQDGRPVSYHVVDDEVETMGIDDVDALQKAQAIYSARIR</sequence>
<accession>A0A5K7ZDB6</accession>
<dbReference type="InterPro" id="IPR025877">
    <property type="entry name" value="MobA-like_NTP_Trfase"/>
</dbReference>
<evidence type="ECO:0000256" key="1">
    <source>
        <dbReference type="ARBA" id="ARBA00022679"/>
    </source>
</evidence>
<dbReference type="KEGG" id="dov:DSCO28_05480"/>
<dbReference type="Proteomes" id="UP000425960">
    <property type="component" value="Chromosome"/>
</dbReference>
<organism evidence="4 5">
    <name type="scientific">Desulfosarcina ovata subsp. sediminis</name>
    <dbReference type="NCBI Taxonomy" id="885957"/>
    <lineage>
        <taxon>Bacteria</taxon>
        <taxon>Pseudomonadati</taxon>
        <taxon>Thermodesulfobacteriota</taxon>
        <taxon>Desulfobacteria</taxon>
        <taxon>Desulfobacterales</taxon>
        <taxon>Desulfosarcinaceae</taxon>
        <taxon>Desulfosarcina</taxon>
    </lineage>
</organism>
<dbReference type="Gene3D" id="3.90.550.10">
    <property type="entry name" value="Spore Coat Polysaccharide Biosynthesis Protein SpsA, Chain A"/>
    <property type="match status" value="1"/>
</dbReference>
<feature type="domain" description="MobA-like NTP transferase" evidence="3">
    <location>
        <begin position="13"/>
        <end position="138"/>
    </location>
</feature>
<evidence type="ECO:0000313" key="5">
    <source>
        <dbReference type="Proteomes" id="UP000425960"/>
    </source>
</evidence>
<dbReference type="PANTHER" id="PTHR43584">
    <property type="entry name" value="NUCLEOTIDYL TRANSFERASE"/>
    <property type="match status" value="1"/>
</dbReference>
<dbReference type="RefSeq" id="WP_155321050.1">
    <property type="nucleotide sequence ID" value="NZ_AP021876.1"/>
</dbReference>
<dbReference type="EMBL" id="AP021876">
    <property type="protein sequence ID" value="BBO79982.1"/>
    <property type="molecule type" value="Genomic_DNA"/>
</dbReference>
<protein>
    <recommendedName>
        <fullName evidence="3">MobA-like NTP transferase domain-containing protein</fullName>
    </recommendedName>
</protein>
<dbReference type="SUPFAM" id="SSF53448">
    <property type="entry name" value="Nucleotide-diphospho-sugar transferases"/>
    <property type="match status" value="1"/>
</dbReference>
<proteinExistence type="predicted"/>
<keyword evidence="2" id="KW-0548">Nucleotidyltransferase</keyword>
<dbReference type="GO" id="GO:0016779">
    <property type="term" value="F:nucleotidyltransferase activity"/>
    <property type="evidence" value="ECO:0007669"/>
    <property type="project" value="UniProtKB-KW"/>
</dbReference>
<dbReference type="PANTHER" id="PTHR43584:SF8">
    <property type="entry name" value="N-ACETYLMURAMATE ALPHA-1-PHOSPHATE URIDYLYLTRANSFERASE"/>
    <property type="match status" value="1"/>
</dbReference>
<name>A0A5K7ZDB6_9BACT</name>